<evidence type="ECO:0000259" key="1">
    <source>
        <dbReference type="Pfam" id="PF05305"/>
    </source>
</evidence>
<evidence type="ECO:0000313" key="3">
    <source>
        <dbReference type="Proteomes" id="UP000582643"/>
    </source>
</evidence>
<dbReference type="Proteomes" id="UP000582643">
    <property type="component" value="Unassembled WGS sequence"/>
</dbReference>
<accession>A0A7W7XH05</accession>
<proteinExistence type="predicted"/>
<dbReference type="Pfam" id="PF05305">
    <property type="entry name" value="DUF732"/>
    <property type="match status" value="1"/>
</dbReference>
<name>A0A7W7XH05_9ACTN</name>
<comment type="caution">
    <text evidence="2">The sequence shown here is derived from an EMBL/GenBank/DDBJ whole genome shotgun (WGS) entry which is preliminary data.</text>
</comment>
<dbReference type="AlphaFoldDB" id="A0A7W7XH05"/>
<sequence length="42" mass="4486">MLQTDPGIAAAELVEEDHSLTQAEAETVQQAAIKVYCPDMAP</sequence>
<dbReference type="EMBL" id="JACHJY010000014">
    <property type="protein sequence ID" value="MBB4986703.1"/>
    <property type="molecule type" value="Genomic_DNA"/>
</dbReference>
<organism evidence="2 3">
    <name type="scientific">Streptomyces nymphaeiformis</name>
    <dbReference type="NCBI Taxonomy" id="2663842"/>
    <lineage>
        <taxon>Bacteria</taxon>
        <taxon>Bacillati</taxon>
        <taxon>Actinomycetota</taxon>
        <taxon>Actinomycetes</taxon>
        <taxon>Kitasatosporales</taxon>
        <taxon>Streptomycetaceae</taxon>
        <taxon>Streptomyces</taxon>
    </lineage>
</organism>
<evidence type="ECO:0000313" key="2">
    <source>
        <dbReference type="EMBL" id="MBB4986703.1"/>
    </source>
</evidence>
<protein>
    <recommendedName>
        <fullName evidence="1">DUF732 domain-containing protein</fullName>
    </recommendedName>
</protein>
<keyword evidence="3" id="KW-1185">Reference proteome</keyword>
<dbReference type="InterPro" id="IPR007969">
    <property type="entry name" value="DUF732"/>
</dbReference>
<gene>
    <name evidence="2" type="ORF">GGE06_007674</name>
</gene>
<reference evidence="2 3" key="1">
    <citation type="submission" date="2020-08" db="EMBL/GenBank/DDBJ databases">
        <title>Genomic Encyclopedia of Type Strains, Phase III (KMG-III): the genomes of soil and plant-associated and newly described type strains.</title>
        <authorList>
            <person name="Whitman W."/>
        </authorList>
    </citation>
    <scope>NUCLEOTIDE SEQUENCE [LARGE SCALE GENOMIC DNA]</scope>
    <source>
        <strain evidence="2 3">SFB5A</strain>
    </source>
</reference>
<feature type="domain" description="DUF732" evidence="1">
    <location>
        <begin position="9"/>
        <end position="39"/>
    </location>
</feature>